<dbReference type="SUPFAM" id="SSF53098">
    <property type="entry name" value="Ribonuclease H-like"/>
    <property type="match status" value="1"/>
</dbReference>
<dbReference type="GO" id="GO:0003676">
    <property type="term" value="F:nucleic acid binding"/>
    <property type="evidence" value="ECO:0007669"/>
    <property type="project" value="InterPro"/>
</dbReference>
<proteinExistence type="predicted"/>
<dbReference type="AlphaFoldDB" id="A0A6H5HM34"/>
<dbReference type="CDD" id="cd09275">
    <property type="entry name" value="RNase_HI_RT_DIRS1"/>
    <property type="match status" value="1"/>
</dbReference>
<dbReference type="Proteomes" id="UP000479000">
    <property type="component" value="Unassembled WGS sequence"/>
</dbReference>
<accession>A0A6H5HM34</accession>
<dbReference type="Gene3D" id="3.30.420.10">
    <property type="entry name" value="Ribonuclease H-like superfamily/Ribonuclease H"/>
    <property type="match status" value="1"/>
</dbReference>
<keyword evidence="2" id="KW-1185">Reference proteome</keyword>
<dbReference type="InterPro" id="IPR012337">
    <property type="entry name" value="RNaseH-like_sf"/>
</dbReference>
<dbReference type="PANTHER" id="PTHR33050">
    <property type="entry name" value="REVERSE TRANSCRIPTASE DOMAIN-CONTAINING PROTEIN"/>
    <property type="match status" value="1"/>
</dbReference>
<evidence type="ECO:0000313" key="2">
    <source>
        <dbReference type="Proteomes" id="UP000479000"/>
    </source>
</evidence>
<dbReference type="InterPro" id="IPR019321">
    <property type="entry name" value="Nucleoporin_Nup88"/>
</dbReference>
<dbReference type="OrthoDB" id="341482at2759"/>
<reference evidence="1 2" key="1">
    <citation type="submission" date="2020-02" db="EMBL/GenBank/DDBJ databases">
        <authorList>
            <person name="Ferguson B K."/>
        </authorList>
    </citation>
    <scope>NUCLEOTIDE SEQUENCE [LARGE SCALE GENOMIC DNA]</scope>
</reference>
<dbReference type="InterPro" id="IPR036397">
    <property type="entry name" value="RNaseH_sf"/>
</dbReference>
<name>A0A6H5HM34_9HEMI</name>
<dbReference type="Pfam" id="PF10168">
    <property type="entry name" value="Nup88"/>
    <property type="match status" value="1"/>
</dbReference>
<sequence>MTLSLPDEKREKISKLLDLFSNSSSSPIRRVAQLLGTLSSACPAIKYGRLYTKLLERAKDAALKENEGNYNRKMTIPDSCQVDLKWWQEQIKTAVNELKNDSFDLCMSSDASRTGWGCICRNERAFGWWSEDDLLNHINFLELKAIFLGLQSFASNLENIKILIRTDNTTALASVNKMGSIQHKKLNTLARKIWQWCEARNIWIFASYITSKDNHEADAASRILPPETEWMLDENVFQSIISYLGQPKIDLFASYHNTKCPTFISWYQEPQSWKIDNTRSSERHYPGSREAIREAYLTNGNVPSGAVDTMISSLSPSTLKQYANETPTPTRFIRNCEAIGLFQDLNPFEETFKKAVENVKRGCSKSQNTAMAFRTAAPVVQAKSPLGLQLGQYRKEGLKLDIAKASGNSLMDLDSPSIVRCDEVLSSVGPPTTPDEVSRSSSVLNSFDKMPLVDVNDSVPDFNFSQHKIIRDFASTRGEDPTKKCLGLIAYGQEIFYIWESCKNELHTANVKQSLRDDVWDEETVLRLRMPPLFTVERLLLNSSCSLMALTGPEGVAVLHLPESWEKNKIIHVPCVSLGERIFQGERHLLRCAKWNPGSPSDSHLVTLTSDECLRCYNVLDKSVLWSCHLSKHSVISHLNIPSRIMLGDTPVNFDFVSPTLQPDEPLETAEWPILVLWGNGNIFYVVSTMTSKKPTITGPLLMSPASDDNYGSDASSLIVIRSSPPLVILSTCSGT</sequence>
<gene>
    <name evidence="1" type="ORF">NTEN_LOCUS21695</name>
</gene>
<dbReference type="EMBL" id="CADCXU010031905">
    <property type="protein sequence ID" value="CAB0017744.1"/>
    <property type="molecule type" value="Genomic_DNA"/>
</dbReference>
<dbReference type="InterPro" id="IPR052055">
    <property type="entry name" value="Hepadnavirus_pol/RT"/>
</dbReference>
<protein>
    <submittedName>
        <fullName evidence="1">Uncharacterized protein</fullName>
    </submittedName>
</protein>
<organism evidence="1 2">
    <name type="scientific">Nesidiocoris tenuis</name>
    <dbReference type="NCBI Taxonomy" id="355587"/>
    <lineage>
        <taxon>Eukaryota</taxon>
        <taxon>Metazoa</taxon>
        <taxon>Ecdysozoa</taxon>
        <taxon>Arthropoda</taxon>
        <taxon>Hexapoda</taxon>
        <taxon>Insecta</taxon>
        <taxon>Pterygota</taxon>
        <taxon>Neoptera</taxon>
        <taxon>Paraneoptera</taxon>
        <taxon>Hemiptera</taxon>
        <taxon>Heteroptera</taxon>
        <taxon>Panheteroptera</taxon>
        <taxon>Cimicomorpha</taxon>
        <taxon>Miridae</taxon>
        <taxon>Dicyphina</taxon>
        <taxon>Nesidiocoris</taxon>
    </lineage>
</organism>
<evidence type="ECO:0000313" key="1">
    <source>
        <dbReference type="EMBL" id="CAB0017744.1"/>
    </source>
</evidence>
<dbReference type="PANTHER" id="PTHR33050:SF7">
    <property type="entry name" value="RIBONUCLEASE H"/>
    <property type="match status" value="1"/>
</dbReference>